<dbReference type="PANTHER" id="PTHR16208">
    <property type="entry name" value="MICROTUBULE-ASSOCIATED PROTEIN/SYNTAPHILIN"/>
    <property type="match status" value="1"/>
</dbReference>
<organism evidence="9 10">
    <name type="scientific">Bubo bubo</name>
    <name type="common">Eurasian eagle-owl</name>
    <name type="synonym">Strix bubo</name>
    <dbReference type="NCBI Taxonomy" id="30461"/>
    <lineage>
        <taxon>Eukaryota</taxon>
        <taxon>Metazoa</taxon>
        <taxon>Chordata</taxon>
        <taxon>Craniata</taxon>
        <taxon>Vertebrata</taxon>
        <taxon>Euteleostomi</taxon>
        <taxon>Archelosauria</taxon>
        <taxon>Archosauria</taxon>
        <taxon>Dinosauria</taxon>
        <taxon>Saurischia</taxon>
        <taxon>Theropoda</taxon>
        <taxon>Coelurosauria</taxon>
        <taxon>Aves</taxon>
        <taxon>Neognathae</taxon>
        <taxon>Neoaves</taxon>
        <taxon>Telluraves</taxon>
        <taxon>Strigiformes</taxon>
        <taxon>Strigidae</taxon>
        <taxon>Bubo</taxon>
    </lineage>
</organism>
<dbReference type="Ensembl" id="ENSBOBT00000018078.1">
    <property type="protein sequence ID" value="ENSBOBP00000017680.1"/>
    <property type="gene ID" value="ENSBOBG00000010970.1"/>
</dbReference>
<evidence type="ECO:0000256" key="5">
    <source>
        <dbReference type="ARBA" id="ARBA00023054"/>
    </source>
</evidence>
<keyword evidence="10" id="KW-1185">Reference proteome</keyword>
<evidence type="ECO:0000256" key="4">
    <source>
        <dbReference type="ARBA" id="ARBA00022989"/>
    </source>
</evidence>
<comment type="subcellular location">
    <subcellularLocation>
        <location evidence="1">Membrane</location>
        <topology evidence="1">Single-pass membrane protein</topology>
    </subcellularLocation>
</comment>
<feature type="region of interest" description="Disordered" evidence="8">
    <location>
        <begin position="218"/>
        <end position="252"/>
    </location>
</feature>
<keyword evidence="3" id="KW-0812">Transmembrane</keyword>
<keyword evidence="4" id="KW-1133">Transmembrane helix</keyword>
<feature type="coiled-coil region" evidence="7">
    <location>
        <begin position="109"/>
        <end position="143"/>
    </location>
</feature>
<reference evidence="9" key="2">
    <citation type="submission" date="2025-09" db="UniProtKB">
        <authorList>
            <consortium name="Ensembl"/>
        </authorList>
    </citation>
    <scope>IDENTIFICATION</scope>
</reference>
<proteinExistence type="predicted"/>
<dbReference type="GO" id="GO:0005881">
    <property type="term" value="C:cytoplasmic microtubule"/>
    <property type="evidence" value="ECO:0007669"/>
    <property type="project" value="TreeGrafter"/>
</dbReference>
<dbReference type="GO" id="GO:0016020">
    <property type="term" value="C:membrane"/>
    <property type="evidence" value="ECO:0007669"/>
    <property type="project" value="UniProtKB-SubCell"/>
</dbReference>
<protein>
    <submittedName>
        <fullName evidence="9">Uncharacterized protein</fullName>
    </submittedName>
</protein>
<feature type="compositionally biased region" description="Low complexity" evidence="8">
    <location>
        <begin position="230"/>
        <end position="241"/>
    </location>
</feature>
<accession>A0A8C0FDC1</accession>
<dbReference type="InterPro" id="IPR028197">
    <property type="entry name" value="Syntaphilin/Syntabulin"/>
</dbReference>
<evidence type="ECO:0000313" key="9">
    <source>
        <dbReference type="Ensembl" id="ENSBOBP00000017680.1"/>
    </source>
</evidence>
<dbReference type="Pfam" id="PF15290">
    <property type="entry name" value="Syntaphilin"/>
    <property type="match status" value="1"/>
</dbReference>
<evidence type="ECO:0000256" key="2">
    <source>
        <dbReference type="ARBA" id="ARBA00022553"/>
    </source>
</evidence>
<evidence type="ECO:0000256" key="8">
    <source>
        <dbReference type="SAM" id="MobiDB-lite"/>
    </source>
</evidence>
<dbReference type="GO" id="GO:0060074">
    <property type="term" value="P:synapse maturation"/>
    <property type="evidence" value="ECO:0007669"/>
    <property type="project" value="TreeGrafter"/>
</dbReference>
<dbReference type="PANTHER" id="PTHR16208:SF4">
    <property type="entry name" value="SYNTABULIN"/>
    <property type="match status" value="1"/>
</dbReference>
<evidence type="ECO:0000256" key="6">
    <source>
        <dbReference type="ARBA" id="ARBA00023136"/>
    </source>
</evidence>
<evidence type="ECO:0000313" key="10">
    <source>
        <dbReference type="Proteomes" id="UP000694567"/>
    </source>
</evidence>
<reference evidence="9" key="1">
    <citation type="submission" date="2025-08" db="UniProtKB">
        <authorList>
            <consortium name="Ensembl"/>
        </authorList>
    </citation>
    <scope>IDENTIFICATION</scope>
</reference>
<keyword evidence="5 7" id="KW-0175">Coiled coil</keyword>
<evidence type="ECO:0000256" key="7">
    <source>
        <dbReference type="SAM" id="Coils"/>
    </source>
</evidence>
<sequence length="448" mass="49899">MLYRLSTCSWMQFILSESSAFEVVLFSSSANSYWQCLDRQPFPVLPCKSGRSGLGGHKANWVPAVLSHPAACSLRSVTFLLCYRETEIEELKDQLGWMKEDWIEEEYNHVEVELAFLEARREIEELKQVIESMKSSLAEQDKKIQKYFQDISIENKKLEALLQSVGMVQNCSVRDEQCLEYMCDSEGNLLALCATMPDSLITEDQALEKVADSGLLLNEDTANRTDSSEESLTTTTSELSDQPPSSSLENVLGEKLTSSQEEEKISNMMVEQVIQTDVGLYGLDVKQVIQNTFRAQDACSLSPPSSLKELGEFSLGRISDSGIIADLTPSDSNSTILLCPMESPCRKVEHGINENQKVEPCSSTRLTWRLVPAEGVTHVLQKHASTFNLLFRESIQFTGKTHIPQEASSTSFMPVSCSALLNGTVAQALHWSCAYTGTVTKNVHCWEA</sequence>
<dbReference type="Proteomes" id="UP000694567">
    <property type="component" value="Unplaced"/>
</dbReference>
<dbReference type="AlphaFoldDB" id="A0A8C0FDC1"/>
<dbReference type="GO" id="GO:1904115">
    <property type="term" value="C:axon cytoplasm"/>
    <property type="evidence" value="ECO:0007669"/>
    <property type="project" value="GOC"/>
</dbReference>
<keyword evidence="6" id="KW-0472">Membrane</keyword>
<dbReference type="GO" id="GO:0019896">
    <property type="term" value="P:axonal transport of mitochondrion"/>
    <property type="evidence" value="ECO:0007669"/>
    <property type="project" value="TreeGrafter"/>
</dbReference>
<keyword evidence="2" id="KW-0597">Phosphoprotein</keyword>
<evidence type="ECO:0000256" key="3">
    <source>
        <dbReference type="ARBA" id="ARBA00022692"/>
    </source>
</evidence>
<name>A0A8C0FDC1_BUBBB</name>
<evidence type="ECO:0000256" key="1">
    <source>
        <dbReference type="ARBA" id="ARBA00004167"/>
    </source>
</evidence>